<sequence>QSVTVTVTSTTTVSATCEVTVPPTCSGAASKPLELSPRNDLERHSQKKHKRQDGSGPTATATCYHYYLQATYCP</sequence>
<evidence type="ECO:0000313" key="1">
    <source>
        <dbReference type="EMBL" id="CAG8563995.1"/>
    </source>
</evidence>
<evidence type="ECO:0000313" key="2">
    <source>
        <dbReference type="Proteomes" id="UP000789920"/>
    </source>
</evidence>
<accession>A0ACA9M5U9</accession>
<proteinExistence type="predicted"/>
<keyword evidence="2" id="KW-1185">Reference proteome</keyword>
<reference evidence="1" key="1">
    <citation type="submission" date="2021-06" db="EMBL/GenBank/DDBJ databases">
        <authorList>
            <person name="Kallberg Y."/>
            <person name="Tangrot J."/>
            <person name="Rosling A."/>
        </authorList>
    </citation>
    <scope>NUCLEOTIDE SEQUENCE</scope>
    <source>
        <strain evidence="1">MA461A</strain>
    </source>
</reference>
<gene>
    <name evidence="1" type="ORF">RPERSI_LOCUS4485</name>
</gene>
<organism evidence="1 2">
    <name type="scientific">Racocetra persica</name>
    <dbReference type="NCBI Taxonomy" id="160502"/>
    <lineage>
        <taxon>Eukaryota</taxon>
        <taxon>Fungi</taxon>
        <taxon>Fungi incertae sedis</taxon>
        <taxon>Mucoromycota</taxon>
        <taxon>Glomeromycotina</taxon>
        <taxon>Glomeromycetes</taxon>
        <taxon>Diversisporales</taxon>
        <taxon>Gigasporaceae</taxon>
        <taxon>Racocetra</taxon>
    </lineage>
</organism>
<protein>
    <submittedName>
        <fullName evidence="1">10838_t:CDS:1</fullName>
    </submittedName>
</protein>
<dbReference type="EMBL" id="CAJVQC010006169">
    <property type="protein sequence ID" value="CAG8563995.1"/>
    <property type="molecule type" value="Genomic_DNA"/>
</dbReference>
<dbReference type="Proteomes" id="UP000789920">
    <property type="component" value="Unassembled WGS sequence"/>
</dbReference>
<name>A0ACA9M5U9_9GLOM</name>
<comment type="caution">
    <text evidence="1">The sequence shown here is derived from an EMBL/GenBank/DDBJ whole genome shotgun (WGS) entry which is preliminary data.</text>
</comment>
<feature type="non-terminal residue" evidence="1">
    <location>
        <position position="1"/>
    </location>
</feature>